<dbReference type="EMBL" id="SZYE01000078">
    <property type="protein sequence ID" value="TKR23517.1"/>
    <property type="molecule type" value="Genomic_DNA"/>
</dbReference>
<dbReference type="Pfam" id="PF22564">
    <property type="entry name" value="HAAS"/>
    <property type="match status" value="1"/>
</dbReference>
<evidence type="ECO:0000313" key="2">
    <source>
        <dbReference type="EMBL" id="TKR23517.1"/>
    </source>
</evidence>
<sequence length="436" mass="46326">MSGTQAETGRATAPATVAEYAARVREHLAGMPPEQVDDLTDGLEADLADALADEAAPTGVRGDLIALFGPPADYARELRVAAGLPEPEPATHGRRGLRAGLRGMRDDVRGTALRASAGLRRQPWWPGVRDFGLAVRPLWWVLRAWVVYQLLLQLAGGRYGSSGGKGGWAPADLPTWLLLTALVVVSVQWGRGLWLPRSGRWLPTATGVLAVVLLVPAVIWAESGAVRWQTRYDVAYVEQPTDGIPRDDGVWVDGMQVSNLFVYDAEGNPLRDVQVYDDRGRPVRTTTDDGWSTWSLPGLTEEWNFLPAVDEDGRTRWNVYPLLGAPNADFDWDRLGVEESAQDPADVLTTDPRVPPRPFAKAPAVVERRAAEEPTGAPSAGPGSPSADPSAGPSADAAAGPADAADDAAVAQSSTRDGGPGDASSTTQENATTAAP</sequence>
<feature type="compositionally biased region" description="Polar residues" evidence="1">
    <location>
        <begin position="423"/>
        <end position="436"/>
    </location>
</feature>
<reference evidence="2 3" key="1">
    <citation type="submission" date="2019-05" db="EMBL/GenBank/DDBJ databases">
        <title>Genome sequence of Cellulomonas hominis strain CS1.</title>
        <authorList>
            <person name="Belmont J."/>
            <person name="Maclea K.S."/>
        </authorList>
    </citation>
    <scope>NUCLEOTIDE SEQUENCE [LARGE SCALE GENOMIC DNA]</scope>
    <source>
        <strain evidence="2 3">CS1</strain>
    </source>
</reference>
<dbReference type="OrthoDB" id="5185521at2"/>
<protein>
    <submittedName>
        <fullName evidence="2">Uncharacterized protein</fullName>
    </submittedName>
</protein>
<feature type="region of interest" description="Disordered" evidence="1">
    <location>
        <begin position="341"/>
        <end position="436"/>
    </location>
</feature>
<name>A0A7Z8K0F1_9CELL</name>
<dbReference type="AlphaFoldDB" id="A0A7Z8K0F1"/>
<evidence type="ECO:0000256" key="1">
    <source>
        <dbReference type="SAM" id="MobiDB-lite"/>
    </source>
</evidence>
<dbReference type="RefSeq" id="WP_154729696.1">
    <property type="nucleotide sequence ID" value="NZ_SZYE01000078.1"/>
</dbReference>
<evidence type="ECO:0000313" key="3">
    <source>
        <dbReference type="Proteomes" id="UP000308121"/>
    </source>
</evidence>
<proteinExistence type="predicted"/>
<dbReference type="Proteomes" id="UP000308121">
    <property type="component" value="Unassembled WGS sequence"/>
</dbReference>
<accession>A0A7Z8K0F1</accession>
<gene>
    <name evidence="2" type="ORF">FA014_10835</name>
</gene>
<feature type="compositionally biased region" description="Low complexity" evidence="1">
    <location>
        <begin position="373"/>
        <end position="409"/>
    </location>
</feature>
<comment type="caution">
    <text evidence="2">The sequence shown here is derived from an EMBL/GenBank/DDBJ whole genome shotgun (WGS) entry which is preliminary data.</text>
</comment>
<organism evidence="2 3">
    <name type="scientific">Cellulomonas hominis</name>
    <dbReference type="NCBI Taxonomy" id="156981"/>
    <lineage>
        <taxon>Bacteria</taxon>
        <taxon>Bacillati</taxon>
        <taxon>Actinomycetota</taxon>
        <taxon>Actinomycetes</taxon>
        <taxon>Micrococcales</taxon>
        <taxon>Cellulomonadaceae</taxon>
        <taxon>Cellulomonas</taxon>
    </lineage>
</organism>